<evidence type="ECO:0000313" key="1">
    <source>
        <dbReference type="EMBL" id="TNN78009.1"/>
    </source>
</evidence>
<gene>
    <name evidence="1" type="ORF">EYF80_011763</name>
</gene>
<dbReference type="AlphaFoldDB" id="A0A4Z2IJ54"/>
<organism evidence="1 2">
    <name type="scientific">Liparis tanakae</name>
    <name type="common">Tanaka's snailfish</name>
    <dbReference type="NCBI Taxonomy" id="230148"/>
    <lineage>
        <taxon>Eukaryota</taxon>
        <taxon>Metazoa</taxon>
        <taxon>Chordata</taxon>
        <taxon>Craniata</taxon>
        <taxon>Vertebrata</taxon>
        <taxon>Euteleostomi</taxon>
        <taxon>Actinopterygii</taxon>
        <taxon>Neopterygii</taxon>
        <taxon>Teleostei</taxon>
        <taxon>Neoteleostei</taxon>
        <taxon>Acanthomorphata</taxon>
        <taxon>Eupercaria</taxon>
        <taxon>Perciformes</taxon>
        <taxon>Cottioidei</taxon>
        <taxon>Cottales</taxon>
        <taxon>Liparidae</taxon>
        <taxon>Liparis</taxon>
    </lineage>
</organism>
<keyword evidence="2" id="KW-1185">Reference proteome</keyword>
<reference evidence="1 2" key="1">
    <citation type="submission" date="2019-03" db="EMBL/GenBank/DDBJ databases">
        <title>First draft genome of Liparis tanakae, snailfish: a comprehensive survey of snailfish specific genes.</title>
        <authorList>
            <person name="Kim W."/>
            <person name="Song I."/>
            <person name="Jeong J.-H."/>
            <person name="Kim D."/>
            <person name="Kim S."/>
            <person name="Ryu S."/>
            <person name="Song J.Y."/>
            <person name="Lee S.K."/>
        </authorList>
    </citation>
    <scope>NUCLEOTIDE SEQUENCE [LARGE SCALE GENOMIC DNA]</scope>
    <source>
        <tissue evidence="1">Muscle</tissue>
    </source>
</reference>
<dbReference type="EMBL" id="SRLO01000077">
    <property type="protein sequence ID" value="TNN78009.1"/>
    <property type="molecule type" value="Genomic_DNA"/>
</dbReference>
<accession>A0A4Z2IJ54</accession>
<dbReference type="Proteomes" id="UP000314294">
    <property type="component" value="Unassembled WGS sequence"/>
</dbReference>
<name>A0A4Z2IJ54_9TELE</name>
<sequence>MLSVFASHRAPEPLRQLGGDGLFGLRSAGRWNEVRAAVELRLNALTALKTGMRPRGQDAASLALTDRGIRQICWFNVAVKDFIMCLVAR</sequence>
<evidence type="ECO:0000313" key="2">
    <source>
        <dbReference type="Proteomes" id="UP000314294"/>
    </source>
</evidence>
<comment type="caution">
    <text evidence="1">The sequence shown here is derived from an EMBL/GenBank/DDBJ whole genome shotgun (WGS) entry which is preliminary data.</text>
</comment>
<protein>
    <submittedName>
        <fullName evidence="1">Uncharacterized protein</fullName>
    </submittedName>
</protein>
<proteinExistence type="predicted"/>